<dbReference type="EC" id="2.4.1.232" evidence="3"/>
<dbReference type="Gene3D" id="3.90.550.20">
    <property type="match status" value="1"/>
</dbReference>
<proteinExistence type="inferred from homology"/>
<comment type="caution">
    <text evidence="3">The sequence shown here is derived from an EMBL/GenBank/DDBJ whole genome shotgun (WGS) entry which is preliminary data.</text>
</comment>
<keyword evidence="3" id="KW-0808">Transferase</keyword>
<sequence>MPAIAAPQRGHTAARGRARTVVVFPSLRTGSGSTTDKAASGPRRSWVRVSCTRNQSMRILFAGAAAVVCVLMYGTLFVVLGSLSSVGRGSSPRPVSRTSVPAHRLLRDEDIPASHARSYPMLSLSADMSANVTSRVLPLAEAAAFGTPHTLPIPRIIHQSWRDGNLPPETMPNVEEFQALSGFTHLLWTDADLSDFVRKYHPSIHSLYLALPKPILRVDLARYLLLLTFGGVYSDIDTRPLRRPDNWADQHASAAHLIVGIEADTLEYDWPVWFARSLQICQWTIASAPGHRVLHRAASAAVHALREEMTDGNADIDVIETTGPALWTDVVLADLAERGIGRKDLRDLDHTVAVGDVVVVPITGFSPGRESMGSRNMRDPEARVFHSFMGSWKDEAGPRVWWR</sequence>
<dbReference type="InterPro" id="IPR007577">
    <property type="entry name" value="GlycoTrfase_DXD_sugar-bd_CS"/>
</dbReference>
<evidence type="ECO:0000313" key="4">
    <source>
        <dbReference type="Proteomes" id="UP001527925"/>
    </source>
</evidence>
<evidence type="ECO:0000256" key="2">
    <source>
        <dbReference type="SAM" id="Phobius"/>
    </source>
</evidence>
<dbReference type="Proteomes" id="UP001527925">
    <property type="component" value="Unassembled WGS sequence"/>
</dbReference>
<evidence type="ECO:0000256" key="1">
    <source>
        <dbReference type="ARBA" id="ARBA00009003"/>
    </source>
</evidence>
<protein>
    <submittedName>
        <fullName evidence="3">Alpha-1,6-mannosyltransferase Och1</fullName>
        <ecNumber evidence="3">2.4.1.232</ecNumber>
    </submittedName>
</protein>
<dbReference type="EMBL" id="JADGIZ020000034">
    <property type="protein sequence ID" value="KAL2914369.1"/>
    <property type="molecule type" value="Genomic_DNA"/>
</dbReference>
<dbReference type="PANTHER" id="PTHR31834:SF1">
    <property type="entry name" value="INITIATION-SPECIFIC ALPHA-1,6-MANNOSYLTRANSFERASE"/>
    <property type="match status" value="1"/>
</dbReference>
<organism evidence="3 4">
    <name type="scientific">Polyrhizophydium stewartii</name>
    <dbReference type="NCBI Taxonomy" id="2732419"/>
    <lineage>
        <taxon>Eukaryota</taxon>
        <taxon>Fungi</taxon>
        <taxon>Fungi incertae sedis</taxon>
        <taxon>Chytridiomycota</taxon>
        <taxon>Chytridiomycota incertae sedis</taxon>
        <taxon>Chytridiomycetes</taxon>
        <taxon>Rhizophydiales</taxon>
        <taxon>Rhizophydiales incertae sedis</taxon>
        <taxon>Polyrhizophydium</taxon>
    </lineage>
</organism>
<gene>
    <name evidence="3" type="primary">och1_1</name>
    <name evidence="3" type="ORF">HK105_206141</name>
</gene>
<keyword evidence="4" id="KW-1185">Reference proteome</keyword>
<dbReference type="InterPro" id="IPR029044">
    <property type="entry name" value="Nucleotide-diphossugar_trans"/>
</dbReference>
<accession>A0ABR4N4G9</accession>
<keyword evidence="2" id="KW-1133">Transmembrane helix</keyword>
<evidence type="ECO:0000313" key="3">
    <source>
        <dbReference type="EMBL" id="KAL2914369.1"/>
    </source>
</evidence>
<dbReference type="SUPFAM" id="SSF53448">
    <property type="entry name" value="Nucleotide-diphospho-sugar transferases"/>
    <property type="match status" value="1"/>
</dbReference>
<dbReference type="InterPro" id="IPR039367">
    <property type="entry name" value="Och1-like"/>
</dbReference>
<feature type="transmembrane region" description="Helical" evidence="2">
    <location>
        <begin position="59"/>
        <end position="83"/>
    </location>
</feature>
<dbReference type="Pfam" id="PF04488">
    <property type="entry name" value="Gly_transf_sug"/>
    <property type="match status" value="1"/>
</dbReference>
<comment type="similarity">
    <text evidence="1">Belongs to the glycosyltransferase 32 family.</text>
</comment>
<name>A0ABR4N4G9_9FUNG</name>
<keyword evidence="2" id="KW-0472">Membrane</keyword>
<reference evidence="3 4" key="1">
    <citation type="submission" date="2023-09" db="EMBL/GenBank/DDBJ databases">
        <title>Pangenome analysis of Batrachochytrium dendrobatidis and related Chytrids.</title>
        <authorList>
            <person name="Yacoub M.N."/>
            <person name="Stajich J.E."/>
            <person name="James T.Y."/>
        </authorList>
    </citation>
    <scope>NUCLEOTIDE SEQUENCE [LARGE SCALE GENOMIC DNA]</scope>
    <source>
        <strain evidence="3 4">JEL0888</strain>
    </source>
</reference>
<keyword evidence="2" id="KW-0812">Transmembrane</keyword>
<dbReference type="PANTHER" id="PTHR31834">
    <property type="entry name" value="INITIATION-SPECIFIC ALPHA-1,6-MANNOSYLTRANSFERASE"/>
    <property type="match status" value="1"/>
</dbReference>
<dbReference type="GO" id="GO:0033164">
    <property type="term" value="F:initiation-specific glycolipid 1,6-alpha-mannosyltransferase activity"/>
    <property type="evidence" value="ECO:0007669"/>
    <property type="project" value="UniProtKB-EC"/>
</dbReference>
<keyword evidence="3" id="KW-0328">Glycosyltransferase</keyword>